<name>A0ABR8SN24_9BACL</name>
<dbReference type="Gene3D" id="3.50.30.40">
    <property type="entry name" value="Ribonuclease E inhibitor RraA/RraA-like"/>
    <property type="match status" value="1"/>
</dbReference>
<dbReference type="CDD" id="cd16841">
    <property type="entry name" value="RraA_family"/>
    <property type="match status" value="1"/>
</dbReference>
<dbReference type="PANTHER" id="PTHR33254">
    <property type="entry name" value="4-HYDROXY-4-METHYL-2-OXOGLUTARATE ALDOLASE 3-RELATED"/>
    <property type="match status" value="1"/>
</dbReference>
<evidence type="ECO:0000256" key="2">
    <source>
        <dbReference type="ARBA" id="ARBA00001968"/>
    </source>
</evidence>
<comment type="catalytic activity">
    <reaction evidence="12">
        <text>oxaloacetate + H(+) = pyruvate + CO2</text>
        <dbReference type="Rhea" id="RHEA:15641"/>
        <dbReference type="ChEBI" id="CHEBI:15361"/>
        <dbReference type="ChEBI" id="CHEBI:15378"/>
        <dbReference type="ChEBI" id="CHEBI:16452"/>
        <dbReference type="ChEBI" id="CHEBI:16526"/>
        <dbReference type="EC" id="4.1.1.112"/>
    </reaction>
</comment>
<comment type="cofactor">
    <cofactor evidence="2">
        <name>a divalent metal cation</name>
        <dbReference type="ChEBI" id="CHEBI:60240"/>
    </cofactor>
</comment>
<dbReference type="InterPro" id="IPR036704">
    <property type="entry name" value="RraA/RraA-like_sf"/>
</dbReference>
<evidence type="ECO:0000313" key="14">
    <source>
        <dbReference type="Proteomes" id="UP000603641"/>
    </source>
</evidence>
<dbReference type="RefSeq" id="WP_191754174.1">
    <property type="nucleotide sequence ID" value="NZ_JACSQM010000005.1"/>
</dbReference>
<dbReference type="PANTHER" id="PTHR33254:SF4">
    <property type="entry name" value="4-HYDROXY-4-METHYL-2-OXOGLUTARATE ALDOLASE 3-RELATED"/>
    <property type="match status" value="1"/>
</dbReference>
<comment type="catalytic activity">
    <reaction evidence="1">
        <text>4-hydroxy-4-methyl-2-oxoglutarate = 2 pyruvate</text>
        <dbReference type="Rhea" id="RHEA:22748"/>
        <dbReference type="ChEBI" id="CHEBI:15361"/>
        <dbReference type="ChEBI" id="CHEBI:58276"/>
        <dbReference type="EC" id="4.1.3.17"/>
    </reaction>
</comment>
<gene>
    <name evidence="13" type="ORF">H9648_12620</name>
</gene>
<dbReference type="SUPFAM" id="SSF89562">
    <property type="entry name" value="RraA-like"/>
    <property type="match status" value="1"/>
</dbReference>
<reference evidence="13 14" key="1">
    <citation type="submission" date="2020-08" db="EMBL/GenBank/DDBJ databases">
        <title>A Genomic Blueprint of the Chicken Gut Microbiome.</title>
        <authorList>
            <person name="Gilroy R."/>
            <person name="Ravi A."/>
            <person name="Getino M."/>
            <person name="Pursley I."/>
            <person name="Horton D.L."/>
            <person name="Alikhan N.-F."/>
            <person name="Baker D."/>
            <person name="Gharbi K."/>
            <person name="Hall N."/>
            <person name="Watson M."/>
            <person name="Adriaenssens E.M."/>
            <person name="Foster-Nyarko E."/>
            <person name="Jarju S."/>
            <person name="Secka A."/>
            <person name="Antonio M."/>
            <person name="Oren A."/>
            <person name="Chaudhuri R."/>
            <person name="La Ragione R.M."/>
            <person name="Hildebrand F."/>
            <person name="Pallen M.J."/>
        </authorList>
    </citation>
    <scope>NUCLEOTIDE SEQUENCE [LARGE SCALE GENOMIC DNA]</scope>
    <source>
        <strain evidence="13 14">Sa2CUA10</strain>
    </source>
</reference>
<keyword evidence="14" id="KW-1185">Reference proteome</keyword>
<organism evidence="13 14">
    <name type="scientific">Fictibacillus norfolkensis</name>
    <dbReference type="NCBI Taxonomy" id="2762233"/>
    <lineage>
        <taxon>Bacteria</taxon>
        <taxon>Bacillati</taxon>
        <taxon>Bacillota</taxon>
        <taxon>Bacilli</taxon>
        <taxon>Bacillales</taxon>
        <taxon>Fictibacillaceae</taxon>
        <taxon>Fictibacillus</taxon>
    </lineage>
</organism>
<evidence type="ECO:0000256" key="10">
    <source>
        <dbReference type="ARBA" id="ARBA00030169"/>
    </source>
</evidence>
<dbReference type="EMBL" id="JACSQM010000005">
    <property type="protein sequence ID" value="MBD7964899.1"/>
    <property type="molecule type" value="Genomic_DNA"/>
</dbReference>
<accession>A0ABR8SN24</accession>
<evidence type="ECO:0000256" key="8">
    <source>
        <dbReference type="ARBA" id="ARBA00025046"/>
    </source>
</evidence>
<evidence type="ECO:0000256" key="5">
    <source>
        <dbReference type="ARBA" id="ARBA00012213"/>
    </source>
</evidence>
<evidence type="ECO:0000256" key="1">
    <source>
        <dbReference type="ARBA" id="ARBA00001342"/>
    </source>
</evidence>
<dbReference type="InterPro" id="IPR005493">
    <property type="entry name" value="RraA/RraA-like"/>
</dbReference>
<protein>
    <recommendedName>
        <fullName evidence="7">Putative 4-hydroxy-4-methyl-2-oxoglutarate aldolase</fullName>
        <ecNumber evidence="6">4.1.1.112</ecNumber>
        <ecNumber evidence="5">4.1.3.17</ecNumber>
    </recommendedName>
    <alternativeName>
        <fullName evidence="11">Oxaloacetate decarboxylase</fullName>
    </alternativeName>
    <alternativeName>
        <fullName evidence="9">Regulator of ribonuclease activity homolog</fullName>
    </alternativeName>
    <alternativeName>
        <fullName evidence="10">RraA-like protein</fullName>
    </alternativeName>
</protein>
<dbReference type="EC" id="4.1.1.112" evidence="6"/>
<evidence type="ECO:0000256" key="7">
    <source>
        <dbReference type="ARBA" id="ARBA00016549"/>
    </source>
</evidence>
<comment type="similarity">
    <text evidence="3">Belongs to the class II aldolase/RraA-like family.</text>
</comment>
<evidence type="ECO:0000256" key="12">
    <source>
        <dbReference type="ARBA" id="ARBA00047973"/>
    </source>
</evidence>
<dbReference type="Pfam" id="PF03737">
    <property type="entry name" value="RraA-like"/>
    <property type="match status" value="1"/>
</dbReference>
<evidence type="ECO:0000256" key="4">
    <source>
        <dbReference type="ARBA" id="ARBA00011233"/>
    </source>
</evidence>
<evidence type="ECO:0000256" key="9">
    <source>
        <dbReference type="ARBA" id="ARBA00029596"/>
    </source>
</evidence>
<evidence type="ECO:0000256" key="11">
    <source>
        <dbReference type="ARBA" id="ARBA00032305"/>
    </source>
</evidence>
<comment type="caution">
    <text evidence="13">The sequence shown here is derived from an EMBL/GenBank/DDBJ whole genome shotgun (WGS) entry which is preliminary data.</text>
</comment>
<evidence type="ECO:0000256" key="3">
    <source>
        <dbReference type="ARBA" id="ARBA00008621"/>
    </source>
</evidence>
<proteinExistence type="inferred from homology"/>
<evidence type="ECO:0000313" key="13">
    <source>
        <dbReference type="EMBL" id="MBD7964899.1"/>
    </source>
</evidence>
<dbReference type="Proteomes" id="UP000603641">
    <property type="component" value="Unassembled WGS sequence"/>
</dbReference>
<sequence length="225" mass="24392">MKKVIHPRPEVNQVLINKFKDMERVLSLSCVVGDAQERNQIMRSDMKPRSVNKKIIGPAFTVKLTPGDLIDYLEVFNHIQEGDVLVVDAFGETETSVLGGLMCGLCKAAGVAGIIVDGSVRDTDEARLLDVPVISKSVSPRSTHSPGSQRTEPFEFNTTIVCGGVVVKPGDLIVGDEIGVTVVPHDDLEEVYIKAKNQAAVEEAARNEILKGKTADELLAQFGRL</sequence>
<dbReference type="EC" id="4.1.3.17" evidence="5"/>
<comment type="function">
    <text evidence="8">Catalyzes the aldol cleavage of 4-hydroxy-4-methyl-2-oxoglutarate (HMG) into 2 molecules of pyruvate. Also contains a secondary oxaloacetate (OAA) decarboxylase activity due to the common pyruvate enolate transition state formed following C-C bond cleavage in the retro-aldol and decarboxylation reactions.</text>
</comment>
<evidence type="ECO:0000256" key="6">
    <source>
        <dbReference type="ARBA" id="ARBA00012947"/>
    </source>
</evidence>
<comment type="subunit">
    <text evidence="4">Homotrimer.</text>
</comment>